<comment type="caution">
    <text evidence="15">Lacks conserved residue(s) required for the propagation of feature annotation.</text>
</comment>
<dbReference type="GO" id="GO:0060255">
    <property type="term" value="P:regulation of macromolecule metabolic process"/>
    <property type="evidence" value="ECO:0007669"/>
    <property type="project" value="UniProtKB-ARBA"/>
</dbReference>
<dbReference type="PROSITE" id="PS50948">
    <property type="entry name" value="PAN"/>
    <property type="match status" value="1"/>
</dbReference>
<dbReference type="Proteomes" id="UP000515163">
    <property type="component" value="Unplaced"/>
</dbReference>
<evidence type="ECO:0000256" key="11">
    <source>
        <dbReference type="ARBA" id="ARBA00022989"/>
    </source>
</evidence>
<keyword evidence="20" id="KW-1185">Reference proteome</keyword>
<keyword evidence="5 15" id="KW-0245">EGF-like domain</keyword>
<dbReference type="SMART" id="SM00159">
    <property type="entry name" value="PTX"/>
    <property type="match status" value="1"/>
</dbReference>
<dbReference type="InterPro" id="IPR000152">
    <property type="entry name" value="EGF-type_Asp/Asn_hydroxyl_site"/>
</dbReference>
<dbReference type="GeneID" id="116306676"/>
<keyword evidence="7" id="KW-0812">Transmembrane</keyword>
<dbReference type="FunFam" id="2.10.25.10:FF:000123">
    <property type="entry name" value="Crumbs homolog 1 (Drosophila)"/>
    <property type="match status" value="5"/>
</dbReference>
<sequence length="705" mass="77454">MAKTFNFSMVFGFCLIIVLIFKTANPMIFEGKTSFHCGDNRFSIGSLFSAENVALSGYVTKSVWTRSLVHCNQVCLAEPDWCVSVNFDTKIDQEKNKNLCELNSHGIRQNEEFLANKFQSRRGFIFSQIRPAKYGCSCENGGTCDNDCSSFEVKCRCTEGFYGTKCEYIDNCQGITCENGGTCKDLVNNFTCSCVPGYTGRFCENDIDDCQGITCENGGTCQDLVNNFTCSCVPGYEGRLCDNDIDDCQGITCGNGGTCKDLVNDFTCSCVAGYTGRFCENDIDDCQGITCRSGGTCKDLVNNFTCSCVPGYTGRFCENDINDCQGITCQNGGTCQDLLNNFTCSCVPGYTARFCEDIDDCQGITCKNGGTCQDLVNNFKCSCVPGYTGRFCENDIDDCQGITCKNGGTCKDLVNNFTCSCVPGYTGRFCENDIDDCQGITCGNGGTCKDLVNDFTCSCVPGYTGRFCENDINDCQEITCQNGGTCKDMLNNFTCSCVPGYTGRFCESSTCDITYATYSVNNVILYPWTKAAYAMTFCTWVQLKDSRNQYPASFKYSNRGLGFMYRTDGTVLLRIDSSSITLNMKIQRDGNWQHLCIAWRNTDGNVSSYRNGQLVDSRRSFTTGGSIVGTGTLNICRRSDLRAAFIGKISNFNIWSYFMTAKQIASMASSCQPLTSEGDLVSWSKVKNTRMDGQVSKACPGTCYV</sequence>
<keyword evidence="4" id="KW-1003">Cell membrane</keyword>
<evidence type="ECO:0000259" key="17">
    <source>
        <dbReference type="PROSITE" id="PS50026"/>
    </source>
</evidence>
<evidence type="ECO:0000256" key="10">
    <source>
        <dbReference type="ARBA" id="ARBA00022782"/>
    </source>
</evidence>
<evidence type="ECO:0000259" key="18">
    <source>
        <dbReference type="PROSITE" id="PS50948"/>
    </source>
</evidence>
<feature type="disulfide bond" evidence="15">
    <location>
        <begin position="383"/>
        <end position="392"/>
    </location>
</feature>
<dbReference type="GO" id="GO:0060562">
    <property type="term" value="P:epithelial tube morphogenesis"/>
    <property type="evidence" value="ECO:0007669"/>
    <property type="project" value="UniProtKB-ARBA"/>
</dbReference>
<dbReference type="SMART" id="SM00179">
    <property type="entry name" value="EGF_CA"/>
    <property type="match status" value="9"/>
</dbReference>
<evidence type="ECO:0000256" key="14">
    <source>
        <dbReference type="ARBA" id="ARBA00023180"/>
    </source>
</evidence>
<keyword evidence="8 16" id="KW-0732">Signal</keyword>
<dbReference type="GO" id="GO:0051241">
    <property type="term" value="P:negative regulation of multicellular organismal process"/>
    <property type="evidence" value="ECO:0007669"/>
    <property type="project" value="UniProtKB-ARBA"/>
</dbReference>
<dbReference type="GO" id="GO:0002064">
    <property type="term" value="P:epithelial cell development"/>
    <property type="evidence" value="ECO:0007669"/>
    <property type="project" value="UniProtKB-ARBA"/>
</dbReference>
<feature type="domain" description="EGF-like" evidence="17">
    <location>
        <begin position="320"/>
        <end position="356"/>
    </location>
</feature>
<protein>
    <submittedName>
        <fullName evidence="21">Fibropellin-1-like</fullName>
    </submittedName>
</protein>
<feature type="disulfide bond" evidence="15">
    <location>
        <begin position="270"/>
        <end position="279"/>
    </location>
</feature>
<feature type="domain" description="EGF-like" evidence="17">
    <location>
        <begin position="471"/>
        <end position="507"/>
    </location>
</feature>
<reference evidence="21" key="1">
    <citation type="submission" date="2025-08" db="UniProtKB">
        <authorList>
            <consortium name="RefSeq"/>
        </authorList>
    </citation>
    <scope>IDENTIFICATION</scope>
    <source>
        <tissue evidence="21">Tentacle</tissue>
    </source>
</reference>
<feature type="domain" description="EGF-like" evidence="17">
    <location>
        <begin position="433"/>
        <end position="469"/>
    </location>
</feature>
<dbReference type="SUPFAM" id="SSF57184">
    <property type="entry name" value="Growth factor receptor domain"/>
    <property type="match status" value="1"/>
</dbReference>
<evidence type="ECO:0000256" key="9">
    <source>
        <dbReference type="ARBA" id="ARBA00022737"/>
    </source>
</evidence>
<dbReference type="GO" id="GO:0009967">
    <property type="term" value="P:positive regulation of signal transduction"/>
    <property type="evidence" value="ECO:0007669"/>
    <property type="project" value="UniProtKB-ARBA"/>
</dbReference>
<keyword evidence="12" id="KW-0472">Membrane</keyword>
<dbReference type="GO" id="GO:0007219">
    <property type="term" value="P:Notch signaling pathway"/>
    <property type="evidence" value="ECO:0007669"/>
    <property type="project" value="TreeGrafter"/>
</dbReference>
<dbReference type="InterPro" id="IPR000742">
    <property type="entry name" value="EGF"/>
</dbReference>
<dbReference type="GO" id="GO:0051093">
    <property type="term" value="P:negative regulation of developmental process"/>
    <property type="evidence" value="ECO:0007669"/>
    <property type="project" value="UniProtKB-ARBA"/>
</dbReference>
<dbReference type="FunFam" id="2.10.25.10:FF:000004">
    <property type="entry name" value="Neurogenic locus notch 1"/>
    <property type="match status" value="1"/>
</dbReference>
<evidence type="ECO:0000256" key="5">
    <source>
        <dbReference type="ARBA" id="ARBA00022536"/>
    </source>
</evidence>
<dbReference type="Gene3D" id="2.60.120.200">
    <property type="match status" value="1"/>
</dbReference>
<dbReference type="OrthoDB" id="430340at2759"/>
<dbReference type="GO" id="GO:0048871">
    <property type="term" value="P:multicellular organismal-level homeostasis"/>
    <property type="evidence" value="ECO:0007669"/>
    <property type="project" value="UniProtKB-ARBA"/>
</dbReference>
<feature type="disulfide bond" evidence="15">
    <location>
        <begin position="138"/>
        <end position="155"/>
    </location>
</feature>
<feature type="domain" description="EGF-like" evidence="17">
    <location>
        <begin position="168"/>
        <end position="204"/>
    </location>
</feature>
<dbReference type="GO" id="GO:0005911">
    <property type="term" value="C:cell-cell junction"/>
    <property type="evidence" value="ECO:0007669"/>
    <property type="project" value="UniProtKB-ARBA"/>
</dbReference>
<evidence type="ECO:0000256" key="16">
    <source>
        <dbReference type="SAM" id="SignalP"/>
    </source>
</evidence>
<dbReference type="InterPro" id="IPR001759">
    <property type="entry name" value="PTX_dom"/>
</dbReference>
<evidence type="ECO:0000256" key="4">
    <source>
        <dbReference type="ARBA" id="ARBA00022475"/>
    </source>
</evidence>
<dbReference type="GO" id="GO:0016324">
    <property type="term" value="C:apical plasma membrane"/>
    <property type="evidence" value="ECO:0007669"/>
    <property type="project" value="UniProtKB-SubCell"/>
</dbReference>
<dbReference type="CDD" id="cd00054">
    <property type="entry name" value="EGF_CA"/>
    <property type="match status" value="9"/>
</dbReference>
<accession>A0A6P8J568</accession>
<dbReference type="KEGG" id="aten:116306676"/>
<feature type="domain" description="EGF-like" evidence="17">
    <location>
        <begin position="132"/>
        <end position="167"/>
    </location>
</feature>
<dbReference type="GO" id="GO:0008593">
    <property type="term" value="P:regulation of Notch signaling pathway"/>
    <property type="evidence" value="ECO:0007669"/>
    <property type="project" value="UniProtKB-ARBA"/>
</dbReference>
<feature type="domain" description="EGF-like" evidence="17">
    <location>
        <begin position="244"/>
        <end position="280"/>
    </location>
</feature>
<dbReference type="FunFam" id="2.10.25.10:FF:000080">
    <property type="entry name" value="Neurogenic locus notch 1"/>
    <property type="match status" value="2"/>
</dbReference>
<dbReference type="InterPro" id="IPR013320">
    <property type="entry name" value="ConA-like_dom_sf"/>
</dbReference>
<keyword evidence="3" id="KW-0217">Developmental protein</keyword>
<feature type="disulfide bond" evidence="15">
    <location>
        <begin position="459"/>
        <end position="468"/>
    </location>
</feature>
<dbReference type="InterPro" id="IPR018097">
    <property type="entry name" value="EGF_Ca-bd_CS"/>
</dbReference>
<evidence type="ECO:0000256" key="6">
    <source>
        <dbReference type="ARBA" id="ARBA00022553"/>
    </source>
</evidence>
<feature type="disulfide bond" evidence="15">
    <location>
        <begin position="232"/>
        <end position="241"/>
    </location>
</feature>
<dbReference type="GO" id="GO:0030182">
    <property type="term" value="P:neuron differentiation"/>
    <property type="evidence" value="ECO:0007669"/>
    <property type="project" value="UniProtKB-ARBA"/>
</dbReference>
<keyword evidence="13 15" id="KW-1015">Disulfide bond</keyword>
<dbReference type="GO" id="GO:0005509">
    <property type="term" value="F:calcium ion binding"/>
    <property type="evidence" value="ECO:0007669"/>
    <property type="project" value="InterPro"/>
</dbReference>
<evidence type="ECO:0000256" key="12">
    <source>
        <dbReference type="ARBA" id="ARBA00023136"/>
    </source>
</evidence>
<dbReference type="GO" id="GO:0080090">
    <property type="term" value="P:regulation of primary metabolic process"/>
    <property type="evidence" value="ECO:0007669"/>
    <property type="project" value="UniProtKB-ARBA"/>
</dbReference>
<dbReference type="GO" id="GO:0005112">
    <property type="term" value="F:Notch binding"/>
    <property type="evidence" value="ECO:0007669"/>
    <property type="project" value="TreeGrafter"/>
</dbReference>
<dbReference type="GO" id="GO:0048638">
    <property type="term" value="P:regulation of developmental growth"/>
    <property type="evidence" value="ECO:0007669"/>
    <property type="project" value="UniProtKB-ARBA"/>
</dbReference>
<dbReference type="PROSITE" id="PS51828">
    <property type="entry name" value="PTX_2"/>
    <property type="match status" value="1"/>
</dbReference>
<dbReference type="PROSITE" id="PS01186">
    <property type="entry name" value="EGF_2"/>
    <property type="match status" value="10"/>
</dbReference>
<evidence type="ECO:0000259" key="19">
    <source>
        <dbReference type="PROSITE" id="PS51828"/>
    </source>
</evidence>
<evidence type="ECO:0000256" key="7">
    <source>
        <dbReference type="ARBA" id="ARBA00022692"/>
    </source>
</evidence>
<feature type="domain" description="EGF-like" evidence="17">
    <location>
        <begin position="395"/>
        <end position="431"/>
    </location>
</feature>
<dbReference type="InterPro" id="IPR013032">
    <property type="entry name" value="EGF-like_CS"/>
</dbReference>
<proteinExistence type="inferred from homology"/>
<evidence type="ECO:0000256" key="1">
    <source>
        <dbReference type="ARBA" id="ARBA00004247"/>
    </source>
</evidence>
<feature type="domain" description="EGF-like" evidence="17">
    <location>
        <begin position="206"/>
        <end position="242"/>
    </location>
</feature>
<dbReference type="SMART" id="SM00274">
    <property type="entry name" value="FOLN"/>
    <property type="match status" value="9"/>
</dbReference>
<keyword evidence="9" id="KW-0677">Repeat</keyword>
<dbReference type="PROSITE" id="PS00022">
    <property type="entry name" value="EGF_1"/>
    <property type="match status" value="9"/>
</dbReference>
<dbReference type="GO" id="GO:0009792">
    <property type="term" value="P:embryo development ending in birth or egg hatching"/>
    <property type="evidence" value="ECO:0007669"/>
    <property type="project" value="UniProtKB-ARBA"/>
</dbReference>
<dbReference type="InterPro" id="IPR003645">
    <property type="entry name" value="Fol_N"/>
</dbReference>
<feature type="disulfide bond" evidence="15">
    <location>
        <begin position="497"/>
        <end position="506"/>
    </location>
</feature>
<feature type="disulfide bond" evidence="15">
    <location>
        <begin position="346"/>
        <end position="355"/>
    </location>
</feature>
<dbReference type="SUPFAM" id="SSF57196">
    <property type="entry name" value="EGF/Laminin"/>
    <property type="match status" value="5"/>
</dbReference>
<evidence type="ECO:0000313" key="20">
    <source>
        <dbReference type="Proteomes" id="UP000515163"/>
    </source>
</evidence>
<evidence type="ECO:0000256" key="15">
    <source>
        <dbReference type="PROSITE-ProRule" id="PRU00076"/>
    </source>
</evidence>
<name>A0A6P8J568_ACTTE</name>
<keyword evidence="11" id="KW-1133">Transmembrane helix</keyword>
<feature type="signal peptide" evidence="16">
    <location>
        <begin position="1"/>
        <end position="26"/>
    </location>
</feature>
<dbReference type="GO" id="GO:0051049">
    <property type="term" value="P:regulation of transport"/>
    <property type="evidence" value="ECO:0007669"/>
    <property type="project" value="UniProtKB-ARBA"/>
</dbReference>
<evidence type="ECO:0000256" key="13">
    <source>
        <dbReference type="ARBA" id="ARBA00023157"/>
    </source>
</evidence>
<feature type="disulfide bond" evidence="15">
    <location>
        <begin position="157"/>
        <end position="166"/>
    </location>
</feature>
<feature type="domain" description="Pentraxin (PTX)" evidence="19">
    <location>
        <begin position="507"/>
        <end position="703"/>
    </location>
</feature>
<keyword evidence="6" id="KW-0597">Phosphoprotein</keyword>
<dbReference type="GO" id="GO:0003002">
    <property type="term" value="P:regionalization"/>
    <property type="evidence" value="ECO:0007669"/>
    <property type="project" value="UniProtKB-ARBA"/>
</dbReference>
<dbReference type="RefSeq" id="XP_031572615.1">
    <property type="nucleotide sequence ID" value="XM_031716755.1"/>
</dbReference>
<dbReference type="FunFam" id="2.10.25.10:FF:000565">
    <property type="entry name" value="Predicted protein"/>
    <property type="match status" value="1"/>
</dbReference>
<dbReference type="PANTHER" id="PTHR12916">
    <property type="entry name" value="CYTOCHROME C OXIDASE POLYPEPTIDE VIC-2"/>
    <property type="match status" value="1"/>
</dbReference>
<gene>
    <name evidence="21" type="primary">LOC116306676</name>
</gene>
<evidence type="ECO:0000256" key="8">
    <source>
        <dbReference type="ARBA" id="ARBA00022729"/>
    </source>
</evidence>
<dbReference type="InParanoid" id="A0A6P8J568"/>
<dbReference type="AlphaFoldDB" id="A0A6P8J568"/>
<dbReference type="InterPro" id="IPR003609">
    <property type="entry name" value="Pan_app"/>
</dbReference>
<dbReference type="InterPro" id="IPR001881">
    <property type="entry name" value="EGF-like_Ca-bd_dom"/>
</dbReference>
<dbReference type="Pfam" id="PF12661">
    <property type="entry name" value="hEGF"/>
    <property type="match status" value="9"/>
</dbReference>
<dbReference type="SMART" id="SM00181">
    <property type="entry name" value="EGF"/>
    <property type="match status" value="10"/>
</dbReference>
<feature type="domain" description="EGF-like" evidence="17">
    <location>
        <begin position="357"/>
        <end position="393"/>
    </location>
</feature>
<dbReference type="GO" id="GO:0048592">
    <property type="term" value="P:eye morphogenesis"/>
    <property type="evidence" value="ECO:0007669"/>
    <property type="project" value="UniProtKB-ARBA"/>
</dbReference>
<dbReference type="PROSITE" id="PS01187">
    <property type="entry name" value="EGF_CA"/>
    <property type="match status" value="4"/>
</dbReference>
<dbReference type="Gene3D" id="2.10.25.10">
    <property type="entry name" value="Laminin"/>
    <property type="match status" value="9"/>
</dbReference>
<comment type="subcellular location">
    <subcellularLocation>
        <location evidence="1">Apical cell membrane</location>
        <topology evidence="1">Single-pass type I membrane protein</topology>
    </subcellularLocation>
</comment>
<dbReference type="InterPro" id="IPR009030">
    <property type="entry name" value="Growth_fac_rcpt_cys_sf"/>
</dbReference>
<dbReference type="SUPFAM" id="SSF49899">
    <property type="entry name" value="Concanavalin A-like lectins/glucanases"/>
    <property type="match status" value="1"/>
</dbReference>
<feature type="chain" id="PRO_5027688441" evidence="16">
    <location>
        <begin position="27"/>
        <end position="705"/>
    </location>
</feature>
<evidence type="ECO:0000256" key="3">
    <source>
        <dbReference type="ARBA" id="ARBA00022473"/>
    </source>
</evidence>
<evidence type="ECO:0000256" key="2">
    <source>
        <dbReference type="ARBA" id="ARBA00006373"/>
    </source>
</evidence>
<keyword evidence="10" id="KW-0221">Differentiation</keyword>
<feature type="domain" description="EGF-like" evidence="17">
    <location>
        <begin position="282"/>
        <end position="318"/>
    </location>
</feature>
<feature type="domain" description="Apple" evidence="18">
    <location>
        <begin position="37"/>
        <end position="118"/>
    </location>
</feature>
<keyword evidence="14" id="KW-0325">Glycoprotein</keyword>
<dbReference type="PROSITE" id="PS00010">
    <property type="entry name" value="ASX_HYDROXYL"/>
    <property type="match status" value="9"/>
</dbReference>
<feature type="disulfide bond" evidence="15">
    <location>
        <begin position="308"/>
        <end position="317"/>
    </location>
</feature>
<dbReference type="Pfam" id="PF13385">
    <property type="entry name" value="Laminin_G_3"/>
    <property type="match status" value="1"/>
</dbReference>
<feature type="disulfide bond" evidence="15">
    <location>
        <begin position="194"/>
        <end position="203"/>
    </location>
</feature>
<feature type="disulfide bond" evidence="15">
    <location>
        <begin position="421"/>
        <end position="430"/>
    </location>
</feature>
<dbReference type="PANTHER" id="PTHR12916:SF9">
    <property type="entry name" value="NEUROGENIC LOCUS NOTCH HOMOLOG PROTEIN 1-RELATED"/>
    <property type="match status" value="1"/>
</dbReference>
<dbReference type="GO" id="GO:0048598">
    <property type="term" value="P:embryonic morphogenesis"/>
    <property type="evidence" value="ECO:0007669"/>
    <property type="project" value="UniProtKB-ARBA"/>
</dbReference>
<evidence type="ECO:0000313" key="21">
    <source>
        <dbReference type="RefSeq" id="XP_031572615.1"/>
    </source>
</evidence>
<comment type="similarity">
    <text evidence="2">Belongs to the EGF domain peptide family.</text>
</comment>
<dbReference type="PROSITE" id="PS50026">
    <property type="entry name" value="EGF_3"/>
    <property type="match status" value="10"/>
</dbReference>
<organism evidence="20 21">
    <name type="scientific">Actinia tenebrosa</name>
    <name type="common">Australian red waratah sea anemone</name>
    <dbReference type="NCBI Taxonomy" id="6105"/>
    <lineage>
        <taxon>Eukaryota</taxon>
        <taxon>Metazoa</taxon>
        <taxon>Cnidaria</taxon>
        <taxon>Anthozoa</taxon>
        <taxon>Hexacorallia</taxon>
        <taxon>Actiniaria</taxon>
        <taxon>Actiniidae</taxon>
        <taxon>Actinia</taxon>
    </lineage>
</organism>